<proteinExistence type="predicted"/>
<comment type="caution">
    <text evidence="6">The sequence shown here is derived from an EMBL/GenBank/DDBJ whole genome shotgun (WGS) entry which is preliminary data.</text>
</comment>
<dbReference type="PANTHER" id="PTHR24252">
    <property type="entry name" value="ACROSIN-RELATED"/>
    <property type="match status" value="1"/>
</dbReference>
<keyword evidence="4" id="KW-0378">Hydrolase</keyword>
<evidence type="ECO:0000259" key="5">
    <source>
        <dbReference type="PROSITE" id="PS50240"/>
    </source>
</evidence>
<dbReference type="FunFam" id="2.40.10.10:FF:000047">
    <property type="entry name" value="Trypsin eta"/>
    <property type="match status" value="1"/>
</dbReference>
<protein>
    <submittedName>
        <fullName evidence="6">Secreted trypsin-like serine protease</fullName>
    </submittedName>
</protein>
<dbReference type="InterPro" id="IPR013783">
    <property type="entry name" value="Ig-like_fold"/>
</dbReference>
<dbReference type="InterPro" id="IPR043504">
    <property type="entry name" value="Peptidase_S1_PA_chymotrypsin"/>
</dbReference>
<dbReference type="InterPro" id="IPR022409">
    <property type="entry name" value="PKD/Chitinase_dom"/>
</dbReference>
<dbReference type="InterPro" id="IPR001254">
    <property type="entry name" value="Trypsin_dom"/>
</dbReference>
<dbReference type="GO" id="GO:0006508">
    <property type="term" value="P:proteolysis"/>
    <property type="evidence" value="ECO:0007669"/>
    <property type="project" value="UniProtKB-KW"/>
</dbReference>
<evidence type="ECO:0000313" key="7">
    <source>
        <dbReference type="Proteomes" id="UP000017820"/>
    </source>
</evidence>
<keyword evidence="2" id="KW-0964">Secreted</keyword>
<dbReference type="GO" id="GO:0004252">
    <property type="term" value="F:serine-type endopeptidase activity"/>
    <property type="evidence" value="ECO:0007669"/>
    <property type="project" value="InterPro"/>
</dbReference>
<dbReference type="Gene3D" id="2.40.10.10">
    <property type="entry name" value="Trypsin-like serine proteases"/>
    <property type="match status" value="1"/>
</dbReference>
<keyword evidence="4" id="KW-0720">Serine protease</keyword>
<dbReference type="PROSITE" id="PS50240">
    <property type="entry name" value="TRYPSIN_DOM"/>
    <property type="match status" value="1"/>
</dbReference>
<dbReference type="PATRIC" id="fig|1353533.3.peg.3506"/>
<dbReference type="Gene3D" id="2.60.40.10">
    <property type="entry name" value="Immunoglobulins"/>
    <property type="match status" value="2"/>
</dbReference>
<dbReference type="CDD" id="cd00190">
    <property type="entry name" value="Tryp_SPc"/>
    <property type="match status" value="1"/>
</dbReference>
<dbReference type="RefSeq" id="WP_023400376.1">
    <property type="nucleotide sequence ID" value="NZ_AUSV01000086.1"/>
</dbReference>
<reference evidence="6 7" key="1">
    <citation type="submission" date="2013-07" db="EMBL/GenBank/DDBJ databases">
        <title>Draft genome sequence of Pseudoalteromonas luteoviolacea 2ta16.</title>
        <authorList>
            <person name="Allen E.E."/>
            <person name="Azam F."/>
            <person name="Podell S."/>
        </authorList>
    </citation>
    <scope>NUCLEOTIDE SEQUENCE [LARGE SCALE GENOMIC DNA]</scope>
    <source>
        <strain evidence="6 7">2ta16</strain>
    </source>
</reference>
<evidence type="ECO:0000256" key="2">
    <source>
        <dbReference type="ARBA" id="ARBA00022525"/>
    </source>
</evidence>
<accession>V4HVU9</accession>
<dbReference type="Pfam" id="PF22352">
    <property type="entry name" value="K319L-like_PKD"/>
    <property type="match status" value="2"/>
</dbReference>
<dbReference type="InterPro" id="IPR009003">
    <property type="entry name" value="Peptidase_S1_PA"/>
</dbReference>
<keyword evidence="4 6" id="KW-0645">Protease</keyword>
<sequence>MLGKIQGVILLATAAAPIAGYAIDKISPLKQVSTQSTSQLMNHMEPRIVGGEEAAPFSYPFMGSLNLNGTHWCGLSFIGDNKVLTASHCVEHWQANEFTVKFEGHDLSEASQWQTYQVTKIVMHEQYNHSYQYNNDIAVLELDRPVENIAPIKLADAQVRASISSGENLKVMGWGRLSSGGESPSKLREVDVPYVSNEICNDSNHYNGDISDTMMCAGLEDGGKDSCQGDSGGPLIVQRNDEWVQVGVVSWGEGCALPNKPGVYADVASLEFWTQTKLTDFGFNTDSTIAIIPDQPSAQIDGTFKNTLDYAISISDFRLQNHSDNLVIGHNCSNSTLQPSQECTFSILTLDEVKYGNYDIDVTITAPTDSVFTENFSFYKVAQTDNNIAEHMSTSTIIQWSTGGDATWKTDITNAGEHVLVSGDISDQNENPEITSGTQTTYLVAEAEVNDSRINEFNFDYLISSEQNFDFLTVHHNGKELVNISGDPSTFESLTVNLDEGLNRIIFKYSKDGSVSAGTDNVILKNISTNFLNADPQVVLTQTEINVRSEHEFVLDASQSVDADQDQISYQWVDLADSETVLGEEAMLAITAEKVALDETKTYQVTVTDEYGAATSAQVTVYITANKAPVIMFAQDEINVRSEVEFTLDASPSTDPEGDAITYSWVKLSAQNEVVGDKASVAMKADKALQDLTIIYQLTATDSFGASTTDLLKVNISKNNAPVATVTSETQSVSVGDEVTIIATAEDPDGDGMVYSWVQNSGTAVDLPEDEAQLTFKAPAVTQDETLEFTFTVTDSFGLTHSQNMSITVKAPAAKANDTTQAVEKDNGSSGSFGIISLFILSLVGFRRLMVK</sequence>
<dbReference type="PROSITE" id="PS00135">
    <property type="entry name" value="TRYPSIN_SER"/>
    <property type="match status" value="1"/>
</dbReference>
<dbReference type="AlphaFoldDB" id="V4HVU9"/>
<dbReference type="Gene3D" id="2.60.40.3010">
    <property type="match status" value="1"/>
</dbReference>
<dbReference type="EMBL" id="AUSV01000086">
    <property type="protein sequence ID" value="ESP92079.1"/>
    <property type="molecule type" value="Genomic_DNA"/>
</dbReference>
<dbReference type="InterPro" id="IPR033116">
    <property type="entry name" value="TRYPSIN_SER"/>
</dbReference>
<dbReference type="InterPro" id="IPR035986">
    <property type="entry name" value="PKD_dom_sf"/>
</dbReference>
<dbReference type="PRINTS" id="PR00722">
    <property type="entry name" value="CHYMOTRYPSIN"/>
</dbReference>
<evidence type="ECO:0000256" key="3">
    <source>
        <dbReference type="ARBA" id="ARBA00023157"/>
    </source>
</evidence>
<comment type="subcellular location">
    <subcellularLocation>
        <location evidence="1">Secreted</location>
    </subcellularLocation>
</comment>
<dbReference type="PANTHER" id="PTHR24252:SF7">
    <property type="entry name" value="HYALIN"/>
    <property type="match status" value="1"/>
</dbReference>
<dbReference type="GO" id="GO:0051604">
    <property type="term" value="P:protein maturation"/>
    <property type="evidence" value="ECO:0007669"/>
    <property type="project" value="UniProtKB-ARBA"/>
</dbReference>
<dbReference type="Proteomes" id="UP000017820">
    <property type="component" value="Unassembled WGS sequence"/>
</dbReference>
<name>V4HVU9_PSEL2</name>
<organism evidence="6 7">
    <name type="scientific">Pseudoalteromonas luteoviolacea (strain 2ta16)</name>
    <dbReference type="NCBI Taxonomy" id="1353533"/>
    <lineage>
        <taxon>Bacteria</taxon>
        <taxon>Pseudomonadati</taxon>
        <taxon>Pseudomonadota</taxon>
        <taxon>Gammaproteobacteria</taxon>
        <taxon>Alteromonadales</taxon>
        <taxon>Pseudoalteromonadaceae</taxon>
        <taxon>Pseudoalteromonas</taxon>
    </lineage>
</organism>
<feature type="domain" description="Peptidase S1" evidence="5">
    <location>
        <begin position="48"/>
        <end position="279"/>
    </location>
</feature>
<evidence type="ECO:0000256" key="4">
    <source>
        <dbReference type="RuleBase" id="RU363034"/>
    </source>
</evidence>
<dbReference type="SMART" id="SM00020">
    <property type="entry name" value="Tryp_SPc"/>
    <property type="match status" value="1"/>
</dbReference>
<dbReference type="Pfam" id="PF00089">
    <property type="entry name" value="Trypsin"/>
    <property type="match status" value="1"/>
</dbReference>
<dbReference type="SUPFAM" id="SSF49299">
    <property type="entry name" value="PKD domain"/>
    <property type="match status" value="1"/>
</dbReference>
<evidence type="ECO:0000313" key="6">
    <source>
        <dbReference type="EMBL" id="ESP92079.1"/>
    </source>
</evidence>
<evidence type="ECO:0000256" key="1">
    <source>
        <dbReference type="ARBA" id="ARBA00004613"/>
    </source>
</evidence>
<gene>
    <name evidence="6" type="ORF">PL2TA16_04915</name>
</gene>
<dbReference type="SMART" id="SM00089">
    <property type="entry name" value="PKD"/>
    <property type="match status" value="2"/>
</dbReference>
<keyword evidence="3" id="KW-1015">Disulfide bond</keyword>
<dbReference type="InterPro" id="IPR018114">
    <property type="entry name" value="TRYPSIN_HIS"/>
</dbReference>
<dbReference type="GO" id="GO:0005576">
    <property type="term" value="C:extracellular region"/>
    <property type="evidence" value="ECO:0007669"/>
    <property type="project" value="UniProtKB-SubCell"/>
</dbReference>
<dbReference type="SUPFAM" id="SSF50494">
    <property type="entry name" value="Trypsin-like serine proteases"/>
    <property type="match status" value="1"/>
</dbReference>
<dbReference type="PROSITE" id="PS00134">
    <property type="entry name" value="TRYPSIN_HIS"/>
    <property type="match status" value="1"/>
</dbReference>
<dbReference type="InterPro" id="IPR001314">
    <property type="entry name" value="Peptidase_S1A"/>
</dbReference>